<dbReference type="EMBL" id="JAFREP010000022">
    <property type="protein sequence ID" value="MBO1321237.1"/>
    <property type="molecule type" value="Genomic_DNA"/>
</dbReference>
<dbReference type="SUPFAM" id="SSF141571">
    <property type="entry name" value="Pentapeptide repeat-like"/>
    <property type="match status" value="2"/>
</dbReference>
<organism evidence="3 4">
    <name type="scientific">Acanthopleuribacter pedis</name>
    <dbReference type="NCBI Taxonomy" id="442870"/>
    <lineage>
        <taxon>Bacteria</taxon>
        <taxon>Pseudomonadati</taxon>
        <taxon>Acidobacteriota</taxon>
        <taxon>Holophagae</taxon>
        <taxon>Acanthopleuribacterales</taxon>
        <taxon>Acanthopleuribacteraceae</taxon>
        <taxon>Acanthopleuribacter</taxon>
    </lineage>
</organism>
<dbReference type="PANTHER" id="PTHR47485">
    <property type="entry name" value="THYLAKOID LUMENAL 17.4 KDA PROTEIN, CHLOROPLASTIC"/>
    <property type="match status" value="1"/>
</dbReference>
<name>A0A8J7QB68_9BACT</name>
<dbReference type="SUPFAM" id="SSF52200">
    <property type="entry name" value="Toll/Interleukin receptor TIR domain"/>
    <property type="match status" value="1"/>
</dbReference>
<feature type="domain" description="TIR" evidence="2">
    <location>
        <begin position="349"/>
        <end position="451"/>
    </location>
</feature>
<gene>
    <name evidence="3" type="ORF">J3U88_22345</name>
</gene>
<comment type="caution">
    <text evidence="3">The sequence shown here is derived from an EMBL/GenBank/DDBJ whole genome shotgun (WGS) entry which is preliminary data.</text>
</comment>
<evidence type="ECO:0000259" key="2">
    <source>
        <dbReference type="Pfam" id="PF13676"/>
    </source>
</evidence>
<dbReference type="Proteomes" id="UP000664417">
    <property type="component" value="Unassembled WGS sequence"/>
</dbReference>
<reference evidence="3" key="1">
    <citation type="submission" date="2021-03" db="EMBL/GenBank/DDBJ databases">
        <authorList>
            <person name="Wang G."/>
        </authorList>
    </citation>
    <scope>NUCLEOTIDE SEQUENCE</scope>
    <source>
        <strain evidence="3">KCTC 12899</strain>
    </source>
</reference>
<sequence>MNINELPKEQLLLLLKQKPETWNQLRKAFPDYVPNLSKQDLGGCDLSGVDLSKVNFIRANLNGANLSKCRLNSANLINAELAGVNFSGATLTDANLQNANLAGANFNRVELSRVNFTGATLRGALLNRVDLAQATLLNADLSDANLLHADLSQAHMEGARLVNANCTHADLTGVHAAQCDFSGAILNEARLHEAALAKASFHLANLSWADLSKADLRGARFVKSDLGEADLSEAVLEDATFEEAVMRGADLSGASLVGARLFRSVLDNVHFEETRFGETWLVNTSLAGAEGTGNSLFLAPCSLDHRTLLRSPGLAKSFLQGAGLPDVFFESVAQARVSYCACYLAYSNYSGPDSELAERLVEGLHREGIRCWLVPYESREQAGAQNRIANNRRGLEPLVVIVSPHSLYSDWLKSEVLHGYFLAQKVGRRLVLPVSVLDDDELAEWQAVDPKSGVDAAVSMREGGVPSMGEWREDELFAFAVKNLADKIRAAAKG</sequence>
<dbReference type="InterPro" id="IPR035897">
    <property type="entry name" value="Toll_tir_struct_dom_sf"/>
</dbReference>
<accession>A0A8J7QB68</accession>
<dbReference type="Pfam" id="PF13599">
    <property type="entry name" value="Pentapeptide_4"/>
    <property type="match status" value="1"/>
</dbReference>
<dbReference type="Pfam" id="PF00805">
    <property type="entry name" value="Pentapeptide"/>
    <property type="match status" value="2"/>
</dbReference>
<dbReference type="Pfam" id="PF13676">
    <property type="entry name" value="TIR_2"/>
    <property type="match status" value="1"/>
</dbReference>
<keyword evidence="1" id="KW-0677">Repeat</keyword>
<evidence type="ECO:0000256" key="1">
    <source>
        <dbReference type="ARBA" id="ARBA00022737"/>
    </source>
</evidence>
<dbReference type="Gene3D" id="3.40.50.10140">
    <property type="entry name" value="Toll/interleukin-1 receptor homology (TIR) domain"/>
    <property type="match status" value="1"/>
</dbReference>
<evidence type="ECO:0000313" key="4">
    <source>
        <dbReference type="Proteomes" id="UP000664417"/>
    </source>
</evidence>
<dbReference type="RefSeq" id="WP_207861211.1">
    <property type="nucleotide sequence ID" value="NZ_JAFREP010000022.1"/>
</dbReference>
<dbReference type="GO" id="GO:0007165">
    <property type="term" value="P:signal transduction"/>
    <property type="evidence" value="ECO:0007669"/>
    <property type="project" value="InterPro"/>
</dbReference>
<dbReference type="AlphaFoldDB" id="A0A8J7QB68"/>
<dbReference type="Gene3D" id="2.160.20.80">
    <property type="entry name" value="E3 ubiquitin-protein ligase SopA"/>
    <property type="match status" value="2"/>
</dbReference>
<protein>
    <submittedName>
        <fullName evidence="3">Pentapeptide repeat-containing protein</fullName>
    </submittedName>
</protein>
<dbReference type="InterPro" id="IPR000157">
    <property type="entry name" value="TIR_dom"/>
</dbReference>
<evidence type="ECO:0000313" key="3">
    <source>
        <dbReference type="EMBL" id="MBO1321237.1"/>
    </source>
</evidence>
<dbReference type="PANTHER" id="PTHR47485:SF1">
    <property type="entry name" value="THYLAKOID LUMENAL 17.4 KDA PROTEIN, CHLOROPLASTIC"/>
    <property type="match status" value="1"/>
</dbReference>
<keyword evidence="4" id="KW-1185">Reference proteome</keyword>
<dbReference type="InterPro" id="IPR001646">
    <property type="entry name" value="5peptide_repeat"/>
</dbReference>
<proteinExistence type="predicted"/>